<feature type="domain" description="NERD" evidence="1">
    <location>
        <begin position="41"/>
        <end position="158"/>
    </location>
</feature>
<accession>A0ABX8FA40</accession>
<reference evidence="2 3" key="1">
    <citation type="submission" date="2021-03" db="EMBL/GenBank/DDBJ databases">
        <title>The first data on the complete genome of the tetrodotoxin-producing bacterium.</title>
        <authorList>
            <person name="Melnikova D.I."/>
            <person name="Nijland R."/>
            <person name="Magarlamov T.Y."/>
        </authorList>
    </citation>
    <scope>NUCLEOTIDE SEQUENCE [LARGE SCALE GENOMIC DNA]</scope>
    <source>
        <strain evidence="2 3">1839</strain>
    </source>
</reference>
<organism evidence="2 3">
    <name type="scientific">Cytobacillus gottheilii</name>
    <dbReference type="NCBI Taxonomy" id="859144"/>
    <lineage>
        <taxon>Bacteria</taxon>
        <taxon>Bacillati</taxon>
        <taxon>Bacillota</taxon>
        <taxon>Bacilli</taxon>
        <taxon>Bacillales</taxon>
        <taxon>Bacillaceae</taxon>
        <taxon>Cytobacillus</taxon>
    </lineage>
</organism>
<dbReference type="PROSITE" id="PS50965">
    <property type="entry name" value="NERD"/>
    <property type="match status" value="1"/>
</dbReference>
<dbReference type="InterPro" id="IPR011528">
    <property type="entry name" value="NERD"/>
</dbReference>
<name>A0ABX8FA40_9BACI</name>
<evidence type="ECO:0000313" key="3">
    <source>
        <dbReference type="Proteomes" id="UP000679247"/>
    </source>
</evidence>
<proteinExistence type="predicted"/>
<dbReference type="Proteomes" id="UP000679247">
    <property type="component" value="Chromosome"/>
</dbReference>
<evidence type="ECO:0000313" key="2">
    <source>
        <dbReference type="EMBL" id="QVY61281.1"/>
    </source>
</evidence>
<dbReference type="RefSeq" id="WP_214476354.1">
    <property type="nucleotide sequence ID" value="NZ_CP071709.1"/>
</dbReference>
<gene>
    <name evidence="2" type="ORF">J1899_20375</name>
</gene>
<evidence type="ECO:0000259" key="1">
    <source>
        <dbReference type="PROSITE" id="PS50965"/>
    </source>
</evidence>
<protein>
    <submittedName>
        <fullName evidence="2">NERD domain-containing protein</fullName>
    </submittedName>
</protein>
<dbReference type="EMBL" id="CP071709">
    <property type="protein sequence ID" value="QVY61281.1"/>
    <property type="molecule type" value="Genomic_DNA"/>
</dbReference>
<dbReference type="Pfam" id="PF08378">
    <property type="entry name" value="NERD"/>
    <property type="match status" value="1"/>
</dbReference>
<keyword evidence="3" id="KW-1185">Reference proteome</keyword>
<sequence>MKMDIDKILETIRYQSLGNPEIMAKYFQETGYTKRDLDEDDGIYGEYLTYEYLHDAPGYSRTLCNLYIERDNGYISEIDLVFIHETGIYIMESKNYSGWIFGHEKDQFWTQVLKNGKKNKFYNPIKQNQTHIEAVMKVLYALTDKFIFNIVVFSERCELKSITYDNLNTSVINRDLLPMFMRYEDANSPKHLNKKEIDALYDMLKPYTLASVKVKEKHRKQYNYSG</sequence>